<sequence length="151" mass="16369">MDYRLRAPQAADYAAITSWVPDAAACLRWAGPRMSFPFAAADLPTLLTMESSHSYCLARGDALAVGFGQHWVNRPGAVHVGRILVSPQVRGQGLGRVLVEQLLARALQVSGVDTVTLRVYRDNGAALALYTSLGFAQVTAESNAEMFFMQR</sequence>
<evidence type="ECO:0000256" key="1">
    <source>
        <dbReference type="ARBA" id="ARBA00022679"/>
    </source>
</evidence>
<dbReference type="KEGG" id="rsb:RS694_10035"/>
<dbReference type="CDD" id="cd04301">
    <property type="entry name" value="NAT_SF"/>
    <property type="match status" value="1"/>
</dbReference>
<dbReference type="InterPro" id="IPR050832">
    <property type="entry name" value="Bact_Acetyltransf"/>
</dbReference>
<dbReference type="InterPro" id="IPR000182">
    <property type="entry name" value="GNAT_dom"/>
</dbReference>
<keyword evidence="5" id="KW-1185">Reference proteome</keyword>
<keyword evidence="1" id="KW-0808">Transferase</keyword>
<evidence type="ECO:0000259" key="3">
    <source>
        <dbReference type="PROSITE" id="PS51186"/>
    </source>
</evidence>
<evidence type="ECO:0000256" key="2">
    <source>
        <dbReference type="ARBA" id="ARBA00023315"/>
    </source>
</evidence>
<dbReference type="STRING" id="1484693.RS694_10035"/>
<dbReference type="Gene3D" id="3.40.630.30">
    <property type="match status" value="1"/>
</dbReference>
<dbReference type="Pfam" id="PF00583">
    <property type="entry name" value="Acetyltransf_1"/>
    <property type="match status" value="1"/>
</dbReference>
<dbReference type="PANTHER" id="PTHR43877">
    <property type="entry name" value="AMINOALKYLPHOSPHONATE N-ACETYLTRANSFERASE-RELATED-RELATED"/>
    <property type="match status" value="1"/>
</dbReference>
<dbReference type="PROSITE" id="PS51186">
    <property type="entry name" value="GNAT"/>
    <property type="match status" value="1"/>
</dbReference>
<dbReference type="eggNOG" id="COG0456">
    <property type="taxonomic scope" value="Bacteria"/>
</dbReference>
<feature type="domain" description="N-acetyltransferase" evidence="3">
    <location>
        <begin position="1"/>
        <end position="151"/>
    </location>
</feature>
<dbReference type="SUPFAM" id="SSF55729">
    <property type="entry name" value="Acyl-CoA N-acyltransferases (Nat)"/>
    <property type="match status" value="1"/>
</dbReference>
<dbReference type="GO" id="GO:0016747">
    <property type="term" value="F:acyltransferase activity, transferring groups other than amino-acyl groups"/>
    <property type="evidence" value="ECO:0007669"/>
    <property type="project" value="InterPro"/>
</dbReference>
<proteinExistence type="predicted"/>
<evidence type="ECO:0000313" key="4">
    <source>
        <dbReference type="EMBL" id="APW44797.1"/>
    </source>
</evidence>
<keyword evidence="2" id="KW-0012">Acyltransferase</keyword>
<dbReference type="AlphaFoldDB" id="A0A1P8KFH0"/>
<dbReference type="InterPro" id="IPR016181">
    <property type="entry name" value="Acyl_CoA_acyltransferase"/>
</dbReference>
<evidence type="ECO:0000313" key="5">
    <source>
        <dbReference type="Proteomes" id="UP000186110"/>
    </source>
</evidence>
<gene>
    <name evidence="4" type="ORF">RS694_10035</name>
</gene>
<name>A0A1P8KFH0_9BURK</name>
<dbReference type="PANTHER" id="PTHR43877:SF2">
    <property type="entry name" value="AMINOALKYLPHOSPHONATE N-ACETYLTRANSFERASE-RELATED"/>
    <property type="match status" value="1"/>
</dbReference>
<protein>
    <recommendedName>
        <fullName evidence="3">N-acetyltransferase domain-containing protein</fullName>
    </recommendedName>
</protein>
<reference evidence="4 5" key="1">
    <citation type="submission" date="2017-01" db="EMBL/GenBank/DDBJ databases">
        <authorList>
            <person name="Mah S.A."/>
            <person name="Swanson W.J."/>
            <person name="Moy G.W."/>
            <person name="Vacquier V.D."/>
        </authorList>
    </citation>
    <scope>NUCLEOTIDE SEQUENCE [LARGE SCALE GENOMIC DNA]</scope>
    <source>
        <strain evidence="4 5">DSM 22694</strain>
    </source>
</reference>
<organism evidence="4 5">
    <name type="scientific">Rhodoferax saidenbachensis</name>
    <dbReference type="NCBI Taxonomy" id="1484693"/>
    <lineage>
        <taxon>Bacteria</taxon>
        <taxon>Pseudomonadati</taxon>
        <taxon>Pseudomonadota</taxon>
        <taxon>Betaproteobacteria</taxon>
        <taxon>Burkholderiales</taxon>
        <taxon>Comamonadaceae</taxon>
        <taxon>Rhodoferax</taxon>
    </lineage>
</organism>
<dbReference type="EMBL" id="CP019239">
    <property type="protein sequence ID" value="APW44797.1"/>
    <property type="molecule type" value="Genomic_DNA"/>
</dbReference>
<dbReference type="Proteomes" id="UP000186110">
    <property type="component" value="Chromosome"/>
</dbReference>
<accession>A0A1P8KFH0</accession>